<accession>A0A1B0D2G2</accession>
<organism evidence="2 3">
    <name type="scientific">Phlebotomus papatasi</name>
    <name type="common">Sandfly</name>
    <dbReference type="NCBI Taxonomy" id="29031"/>
    <lineage>
        <taxon>Eukaryota</taxon>
        <taxon>Metazoa</taxon>
        <taxon>Ecdysozoa</taxon>
        <taxon>Arthropoda</taxon>
        <taxon>Hexapoda</taxon>
        <taxon>Insecta</taxon>
        <taxon>Pterygota</taxon>
        <taxon>Neoptera</taxon>
        <taxon>Endopterygota</taxon>
        <taxon>Diptera</taxon>
        <taxon>Nematocera</taxon>
        <taxon>Psychodoidea</taxon>
        <taxon>Psychodidae</taxon>
        <taxon>Phlebotomus</taxon>
        <taxon>Phlebotomus</taxon>
    </lineage>
</organism>
<feature type="compositionally biased region" description="Polar residues" evidence="1">
    <location>
        <begin position="7"/>
        <end position="20"/>
    </location>
</feature>
<dbReference type="SUPFAM" id="SSF48097">
    <property type="entry name" value="Regulator of G-protein signaling, RGS"/>
    <property type="match status" value="1"/>
</dbReference>
<dbReference type="PROSITE" id="PS50132">
    <property type="entry name" value="RGS"/>
    <property type="match status" value="1"/>
</dbReference>
<name>A0A1B0D2G2_PHLPP</name>
<evidence type="ECO:0000313" key="3">
    <source>
        <dbReference type="Proteomes" id="UP000092462"/>
    </source>
</evidence>
<feature type="region of interest" description="Disordered" evidence="1">
    <location>
        <begin position="1"/>
        <end position="35"/>
    </location>
</feature>
<dbReference type="Pfam" id="PF00615">
    <property type="entry name" value="RGS"/>
    <property type="match status" value="1"/>
</dbReference>
<dbReference type="InterPro" id="IPR036305">
    <property type="entry name" value="RGS_sf"/>
</dbReference>
<protein>
    <submittedName>
        <fullName evidence="2">Uncharacterized protein</fullName>
    </submittedName>
</protein>
<keyword evidence="3" id="KW-1185">Reference proteome</keyword>
<evidence type="ECO:0000313" key="2">
    <source>
        <dbReference type="EnsemblMetazoa" id="PPAI001535-PA"/>
    </source>
</evidence>
<proteinExistence type="predicted"/>
<evidence type="ECO:0000256" key="1">
    <source>
        <dbReference type="SAM" id="MobiDB-lite"/>
    </source>
</evidence>
<reference evidence="2" key="1">
    <citation type="submission" date="2022-08" db="UniProtKB">
        <authorList>
            <consortium name="EnsemblMetazoa"/>
        </authorList>
    </citation>
    <scope>IDENTIFICATION</scope>
    <source>
        <strain evidence="2">Israel</strain>
    </source>
</reference>
<sequence>MGDEANGGSQQPVPSVTEASDTAPEIGECKSVPDEEEQVQIVLDVAPECIDGNQMPKTECDKEELVLDVLNVDLILSVREKINSASKELFEPCVTAVKAFLAGEPFREFENSMYFHR</sequence>
<dbReference type="AlphaFoldDB" id="A0A1B0D2G2"/>
<dbReference type="EMBL" id="AJVK01010616">
    <property type="status" value="NOT_ANNOTATED_CDS"/>
    <property type="molecule type" value="Genomic_DNA"/>
</dbReference>
<dbReference type="InterPro" id="IPR044926">
    <property type="entry name" value="RGS_subdomain_2"/>
</dbReference>
<dbReference type="Proteomes" id="UP000092462">
    <property type="component" value="Unassembled WGS sequence"/>
</dbReference>
<dbReference type="Gene3D" id="1.10.167.10">
    <property type="entry name" value="Regulator of G-protein Signalling 4, domain 2"/>
    <property type="match status" value="1"/>
</dbReference>
<dbReference type="VEuPathDB" id="VectorBase:PPAI001535"/>
<dbReference type="InterPro" id="IPR016137">
    <property type="entry name" value="RGS"/>
</dbReference>
<dbReference type="VEuPathDB" id="VectorBase:PPAPM1_001929"/>
<dbReference type="EnsemblMetazoa" id="PPAI001535-RA">
    <property type="protein sequence ID" value="PPAI001535-PA"/>
    <property type="gene ID" value="PPAI001535"/>
</dbReference>